<feature type="transmembrane region" description="Helical" evidence="2">
    <location>
        <begin position="132"/>
        <end position="157"/>
    </location>
</feature>
<feature type="transmembrane region" description="Helical" evidence="2">
    <location>
        <begin position="362"/>
        <end position="384"/>
    </location>
</feature>
<evidence type="ECO:0000313" key="4">
    <source>
        <dbReference type="WBParaSite" id="PTRK_0001032500.1"/>
    </source>
</evidence>
<feature type="transmembrane region" description="Helical" evidence="2">
    <location>
        <begin position="274"/>
        <end position="292"/>
    </location>
</feature>
<feature type="transmembrane region" description="Helical" evidence="2">
    <location>
        <begin position="304"/>
        <end position="324"/>
    </location>
</feature>
<dbReference type="GO" id="GO:0005886">
    <property type="term" value="C:plasma membrane"/>
    <property type="evidence" value="ECO:0007669"/>
    <property type="project" value="TreeGrafter"/>
</dbReference>
<dbReference type="PANTHER" id="PTHR10686">
    <property type="entry name" value="FOLATE TRANSPORTER"/>
    <property type="match status" value="1"/>
</dbReference>
<comment type="similarity">
    <text evidence="1">Belongs to the reduced folate carrier (RFC) transporter (TC 2.A.48) family.</text>
</comment>
<evidence type="ECO:0000256" key="2">
    <source>
        <dbReference type="SAM" id="Phobius"/>
    </source>
</evidence>
<dbReference type="Pfam" id="PF01770">
    <property type="entry name" value="Folate_carrier"/>
    <property type="match status" value="1"/>
</dbReference>
<feature type="transmembrane region" description="Helical" evidence="2">
    <location>
        <begin position="45"/>
        <end position="65"/>
    </location>
</feature>
<evidence type="ECO:0000313" key="3">
    <source>
        <dbReference type="Proteomes" id="UP000038045"/>
    </source>
</evidence>
<feature type="transmembrane region" description="Helical" evidence="2">
    <location>
        <begin position="330"/>
        <end position="355"/>
    </location>
</feature>
<feature type="transmembrane region" description="Helical" evidence="2">
    <location>
        <begin position="72"/>
        <end position="90"/>
    </location>
</feature>
<organism evidence="3 4">
    <name type="scientific">Parastrongyloides trichosuri</name>
    <name type="common">Possum-specific nematode worm</name>
    <dbReference type="NCBI Taxonomy" id="131310"/>
    <lineage>
        <taxon>Eukaryota</taxon>
        <taxon>Metazoa</taxon>
        <taxon>Ecdysozoa</taxon>
        <taxon>Nematoda</taxon>
        <taxon>Chromadorea</taxon>
        <taxon>Rhabditida</taxon>
        <taxon>Tylenchina</taxon>
        <taxon>Panagrolaimomorpha</taxon>
        <taxon>Strongyloidoidea</taxon>
        <taxon>Strongyloididae</taxon>
        <taxon>Parastrongyloides</taxon>
    </lineage>
</organism>
<dbReference type="GO" id="GO:0090482">
    <property type="term" value="F:vitamin transmembrane transporter activity"/>
    <property type="evidence" value="ECO:0007669"/>
    <property type="project" value="InterPro"/>
</dbReference>
<sequence>MKHRVIISLLCLYGFFKEFRPITPFLTPLLISKEKGFTKEEIYEYVYPIWAYAHFIFSIPIVLFTDYLNFKPILVIESLSLIGTGILLTFGNTLRLIQMTQITYGCATASEIAFMSYLYTKVDDKEIPFVTGLIRGVILLSKCMCTLFGQICISMKWTNLQFINQLTLIMSVLGLPFVVLAIIPGINCKKRNEEERFEEKISLKEVKMNERVRKNSLNLLERFVYVKKNLSEFNTLFIWSIWWIITTSLIYQMYNYIQVHWTPLQENSGNIYNGLVEFINTLLGAFVTLIFSRIRINWKKFTEQITIILSIFFSIFFWLLSTIENIYGSYILYILINVTYLFFIAVASTVLASIIDVNGIGLIFGIISLLSSLLQSLLGFLLINGNIWSFSTKDQFSVYSIIFLFLSITFILISFLKCIIVKKHKDINGDIEINNDIKFRNINLDTIPENVFEEL</sequence>
<keyword evidence="2" id="KW-0472">Membrane</keyword>
<evidence type="ECO:0000256" key="1">
    <source>
        <dbReference type="ARBA" id="ARBA00005773"/>
    </source>
</evidence>
<name>A0A0N4ZP64_PARTI</name>
<feature type="transmembrane region" description="Helical" evidence="2">
    <location>
        <begin position="163"/>
        <end position="186"/>
    </location>
</feature>
<feature type="transmembrane region" description="Helical" evidence="2">
    <location>
        <begin position="396"/>
        <end position="416"/>
    </location>
</feature>
<dbReference type="AlphaFoldDB" id="A0A0N4ZP64"/>
<dbReference type="STRING" id="131310.A0A0N4ZP64"/>
<keyword evidence="3" id="KW-1185">Reference proteome</keyword>
<dbReference type="WBParaSite" id="PTRK_0001032500.1">
    <property type="protein sequence ID" value="PTRK_0001032500.1"/>
    <property type="gene ID" value="PTRK_0001032500"/>
</dbReference>
<dbReference type="SUPFAM" id="SSF103473">
    <property type="entry name" value="MFS general substrate transporter"/>
    <property type="match status" value="1"/>
</dbReference>
<dbReference type="InterPro" id="IPR002666">
    <property type="entry name" value="Folate_carrier"/>
</dbReference>
<dbReference type="Proteomes" id="UP000038045">
    <property type="component" value="Unplaced"/>
</dbReference>
<keyword evidence="2" id="KW-0812">Transmembrane</keyword>
<protein>
    <recommendedName>
        <fullName evidence="5">MFS domain-containing protein</fullName>
    </recommendedName>
</protein>
<dbReference type="NCBIfam" id="TIGR00806">
    <property type="entry name" value="rfc"/>
    <property type="match status" value="1"/>
</dbReference>
<dbReference type="InterPro" id="IPR036259">
    <property type="entry name" value="MFS_trans_sf"/>
</dbReference>
<evidence type="ECO:0008006" key="5">
    <source>
        <dbReference type="Google" id="ProtNLM"/>
    </source>
</evidence>
<dbReference type="PANTHER" id="PTHR10686:SF20">
    <property type="entry name" value="FOLATE TRANSPORTER 1"/>
    <property type="match status" value="1"/>
</dbReference>
<reference evidence="4" key="1">
    <citation type="submission" date="2017-02" db="UniProtKB">
        <authorList>
            <consortium name="WormBaseParasite"/>
        </authorList>
    </citation>
    <scope>IDENTIFICATION</scope>
</reference>
<accession>A0A0N4ZP64</accession>
<keyword evidence="2" id="KW-1133">Transmembrane helix</keyword>
<dbReference type="Gene3D" id="1.20.1250.20">
    <property type="entry name" value="MFS general substrate transporter like domains"/>
    <property type="match status" value="1"/>
</dbReference>
<feature type="transmembrane region" description="Helical" evidence="2">
    <location>
        <begin position="236"/>
        <end position="254"/>
    </location>
</feature>
<proteinExistence type="inferred from homology"/>